<protein>
    <submittedName>
        <fullName evidence="6">D-amino-acid dehydrogenase</fullName>
        <ecNumber evidence="6">1.4.99.-</ecNumber>
    </submittedName>
</protein>
<organism evidence="6 7">
    <name type="scientific">Alkalibacillus flavidus</name>
    <dbReference type="NCBI Taxonomy" id="546021"/>
    <lineage>
        <taxon>Bacteria</taxon>
        <taxon>Bacillati</taxon>
        <taxon>Bacillota</taxon>
        <taxon>Bacilli</taxon>
        <taxon>Bacillales</taxon>
        <taxon>Bacillaceae</taxon>
        <taxon>Alkalibacillus</taxon>
    </lineage>
</organism>
<dbReference type="Gene3D" id="3.30.9.10">
    <property type="entry name" value="D-Amino Acid Oxidase, subunit A, domain 2"/>
    <property type="match status" value="1"/>
</dbReference>
<dbReference type="Gene3D" id="3.50.50.60">
    <property type="entry name" value="FAD/NAD(P)-binding domain"/>
    <property type="match status" value="1"/>
</dbReference>
<dbReference type="PANTHER" id="PTHR13847:SF286">
    <property type="entry name" value="D-AMINO ACID DEHYDROGENASE"/>
    <property type="match status" value="1"/>
</dbReference>
<evidence type="ECO:0000256" key="4">
    <source>
        <dbReference type="ARBA" id="ARBA00023002"/>
    </source>
</evidence>
<dbReference type="RefSeq" id="WP_354219646.1">
    <property type="nucleotide sequence ID" value="NZ_JBEPMX010000004.1"/>
</dbReference>
<evidence type="ECO:0000313" key="6">
    <source>
        <dbReference type="EMBL" id="MET3683050.1"/>
    </source>
</evidence>
<dbReference type="PANTHER" id="PTHR13847">
    <property type="entry name" value="SARCOSINE DEHYDROGENASE-RELATED"/>
    <property type="match status" value="1"/>
</dbReference>
<dbReference type="EC" id="1.4.99.-" evidence="6"/>
<evidence type="ECO:0000256" key="3">
    <source>
        <dbReference type="ARBA" id="ARBA00022630"/>
    </source>
</evidence>
<proteinExistence type="inferred from homology"/>
<comment type="similarity">
    <text evidence="2">Belongs to the DadA oxidoreductase family.</text>
</comment>
<dbReference type="GO" id="GO:0016491">
    <property type="term" value="F:oxidoreductase activity"/>
    <property type="evidence" value="ECO:0007669"/>
    <property type="project" value="UniProtKB-KW"/>
</dbReference>
<gene>
    <name evidence="6" type="ORF">ABID56_001140</name>
</gene>
<accession>A0ABV2KWV9</accession>
<name>A0ABV2KWV9_9BACI</name>
<evidence type="ECO:0000256" key="2">
    <source>
        <dbReference type="ARBA" id="ARBA00009410"/>
    </source>
</evidence>
<keyword evidence="7" id="KW-1185">Reference proteome</keyword>
<keyword evidence="3" id="KW-0285">Flavoprotein</keyword>
<evidence type="ECO:0000313" key="7">
    <source>
        <dbReference type="Proteomes" id="UP001549167"/>
    </source>
</evidence>
<dbReference type="SUPFAM" id="SSF54373">
    <property type="entry name" value="FAD-linked reductases, C-terminal domain"/>
    <property type="match status" value="1"/>
</dbReference>
<dbReference type="Proteomes" id="UP001549167">
    <property type="component" value="Unassembled WGS sequence"/>
</dbReference>
<sequence length="367" mass="38908">MHIVVIGSGILGASTAYELVKTGHQVTLVDAGFKGQATYAGAGIVCPWVSARRDPDLYALAKASAIRYPHLISAINADGATKTGYNQCGALALAKDDETVEALVDEATQKREETDAVGVIERLSNEQAKAMFPPLNDDVQAVYVSGGARVDGAKLNQALIQAFEQRGGVCRQGHVSLKQDGTLAQVYINDEKIDADQIVVAAGAWTNDVLKPLDVTLSLEPQRGQIAHLTVDEETDHWPVVLPESSHYMLAFEGGRVVMGATRETGSGFDHRLTAGGVHDVLHEGLHVAPGLVEATLEDVRIGFRPMGPDGKPLLGCLSHTTNVTVATGLGPSGLTIGPYIGLLTAQLVTGQTLDQSIDHFDPLRKL</sequence>
<dbReference type="InterPro" id="IPR006076">
    <property type="entry name" value="FAD-dep_OxRdtase"/>
</dbReference>
<reference evidence="6 7" key="1">
    <citation type="submission" date="2024-06" db="EMBL/GenBank/DDBJ databases">
        <title>Genomic Encyclopedia of Type Strains, Phase IV (KMG-IV): sequencing the most valuable type-strain genomes for metagenomic binning, comparative biology and taxonomic classification.</title>
        <authorList>
            <person name="Goeker M."/>
        </authorList>
    </citation>
    <scope>NUCLEOTIDE SEQUENCE [LARGE SCALE GENOMIC DNA]</scope>
    <source>
        <strain evidence="6 7">DSM 23520</strain>
    </source>
</reference>
<comment type="caution">
    <text evidence="6">The sequence shown here is derived from an EMBL/GenBank/DDBJ whole genome shotgun (WGS) entry which is preliminary data.</text>
</comment>
<keyword evidence="4 6" id="KW-0560">Oxidoreductase</keyword>
<evidence type="ECO:0000256" key="1">
    <source>
        <dbReference type="ARBA" id="ARBA00001974"/>
    </source>
</evidence>
<dbReference type="Pfam" id="PF01266">
    <property type="entry name" value="DAO"/>
    <property type="match status" value="1"/>
</dbReference>
<dbReference type="SUPFAM" id="SSF51905">
    <property type="entry name" value="FAD/NAD(P)-binding domain"/>
    <property type="match status" value="1"/>
</dbReference>
<feature type="domain" description="FAD dependent oxidoreductase" evidence="5">
    <location>
        <begin position="3"/>
        <end position="348"/>
    </location>
</feature>
<evidence type="ECO:0000259" key="5">
    <source>
        <dbReference type="Pfam" id="PF01266"/>
    </source>
</evidence>
<dbReference type="EMBL" id="JBEPMX010000004">
    <property type="protein sequence ID" value="MET3683050.1"/>
    <property type="molecule type" value="Genomic_DNA"/>
</dbReference>
<comment type="cofactor">
    <cofactor evidence="1">
        <name>FAD</name>
        <dbReference type="ChEBI" id="CHEBI:57692"/>
    </cofactor>
</comment>
<dbReference type="InterPro" id="IPR036188">
    <property type="entry name" value="FAD/NAD-bd_sf"/>
</dbReference>